<sequence>MEHAGPPLNDLTRRPVAGYEWIEADHARELRARHEFFDVVDAETIEDGLPRPRWVIHSSASFGVDFLDVHGSIWRTVIYRWTDERLWRSTTTDYTYPDREQHWDLPDVTLEVEASVLPDGTGQLIVDDATAGTRSVTEFKVHDVDLWQGRRT</sequence>
<reference evidence="2" key="1">
    <citation type="journal article" date="2019" name="Int. J. Syst. Evol. Microbiol.">
        <title>The Global Catalogue of Microorganisms (GCM) 10K type strain sequencing project: providing services to taxonomists for standard genome sequencing and annotation.</title>
        <authorList>
            <consortium name="The Broad Institute Genomics Platform"/>
            <consortium name="The Broad Institute Genome Sequencing Center for Infectious Disease"/>
            <person name="Wu L."/>
            <person name="Ma J."/>
        </authorList>
    </citation>
    <scope>NUCLEOTIDE SEQUENCE [LARGE SCALE GENOMIC DNA]</scope>
    <source>
        <strain evidence="2">CCUG 42722</strain>
    </source>
</reference>
<gene>
    <name evidence="1" type="ORF">ACFO6V_07350</name>
</gene>
<dbReference type="Proteomes" id="UP001596011">
    <property type="component" value="Unassembled WGS sequence"/>
</dbReference>
<dbReference type="EMBL" id="JBHSFI010000003">
    <property type="protein sequence ID" value="MFC4628042.1"/>
    <property type="molecule type" value="Genomic_DNA"/>
</dbReference>
<protein>
    <submittedName>
        <fullName evidence="1">Uncharacterized protein</fullName>
    </submittedName>
</protein>
<evidence type="ECO:0000313" key="1">
    <source>
        <dbReference type="EMBL" id="MFC4628042.1"/>
    </source>
</evidence>
<organism evidence="1 2">
    <name type="scientific">Promicromonospora alba</name>
    <dbReference type="NCBI Taxonomy" id="1616110"/>
    <lineage>
        <taxon>Bacteria</taxon>
        <taxon>Bacillati</taxon>
        <taxon>Actinomycetota</taxon>
        <taxon>Actinomycetes</taxon>
        <taxon>Micrococcales</taxon>
        <taxon>Promicromonosporaceae</taxon>
        <taxon>Promicromonospora</taxon>
    </lineage>
</organism>
<accession>A0ABV9HD53</accession>
<comment type="caution">
    <text evidence="1">The sequence shown here is derived from an EMBL/GenBank/DDBJ whole genome shotgun (WGS) entry which is preliminary data.</text>
</comment>
<proteinExistence type="predicted"/>
<keyword evidence="2" id="KW-1185">Reference proteome</keyword>
<name>A0ABV9HD53_9MICO</name>
<evidence type="ECO:0000313" key="2">
    <source>
        <dbReference type="Proteomes" id="UP001596011"/>
    </source>
</evidence>
<dbReference type="RefSeq" id="WP_377133742.1">
    <property type="nucleotide sequence ID" value="NZ_JBHSFI010000003.1"/>
</dbReference>